<dbReference type="EMBL" id="CP028843">
    <property type="protein sequence ID" value="AWB24567.1"/>
    <property type="molecule type" value="Genomic_DNA"/>
</dbReference>
<sequence>MTPALARPARLRPIFPAPLQSLLDRLYAEAVQTDPGLRQAARDRGLSHDGQPDFYAAMAEAAMPVTPDFGALLYILARSSGARHVVEFGTSFGLSTLCLAAAMRENGGGRIVTTEFLPEKANRARAHFIEAGLDDLIELRVGDARETLARDLPDPVDLLLLDAAKDAYGDVLRLVEKRFRPGSLVVSDRADLDGDDGGRAADYLATIRDPANGYRMAEIVTSALGLRFSHDLAVHL</sequence>
<accession>A0A2R4WSP4</accession>
<name>A0A2R4WSP4_9HYPH</name>
<dbReference type="AlphaFoldDB" id="A0A2R4WSP4"/>
<dbReference type="GO" id="GO:0032259">
    <property type="term" value="P:methylation"/>
    <property type="evidence" value="ECO:0007669"/>
    <property type="project" value="UniProtKB-KW"/>
</dbReference>
<reference evidence="4 5" key="1">
    <citation type="submission" date="2018-04" db="EMBL/GenBank/DDBJ databases">
        <title>Methylobacterium sp. PR1016A genome.</title>
        <authorList>
            <person name="Park W."/>
        </authorList>
    </citation>
    <scope>NUCLEOTIDE SEQUENCE [LARGE SCALE GENOMIC DNA]</scope>
    <source>
        <strain evidence="4 5">PR1016A</strain>
    </source>
</reference>
<gene>
    <name evidence="4" type="ORF">DA075_30040</name>
</gene>
<dbReference type="InterPro" id="IPR002935">
    <property type="entry name" value="SAM_O-MeTrfase"/>
</dbReference>
<keyword evidence="2 4" id="KW-0808">Transferase</keyword>
<keyword evidence="5" id="KW-1185">Reference proteome</keyword>
<dbReference type="KEGG" id="mee:DA075_30040"/>
<dbReference type="Pfam" id="PF13578">
    <property type="entry name" value="Methyltransf_24"/>
    <property type="match status" value="1"/>
</dbReference>
<evidence type="ECO:0000256" key="3">
    <source>
        <dbReference type="ARBA" id="ARBA00022691"/>
    </source>
</evidence>
<dbReference type="RefSeq" id="WP_099956291.1">
    <property type="nucleotide sequence ID" value="NZ_CP028843.1"/>
</dbReference>
<evidence type="ECO:0000313" key="4">
    <source>
        <dbReference type="EMBL" id="AWB24567.1"/>
    </source>
</evidence>
<dbReference type="PANTHER" id="PTHR43167:SF1">
    <property type="entry name" value="PUTATIVE (AFU_ORTHOLOGUE AFUA_6G01830)-RELATED"/>
    <property type="match status" value="1"/>
</dbReference>
<evidence type="ECO:0000256" key="1">
    <source>
        <dbReference type="ARBA" id="ARBA00022603"/>
    </source>
</evidence>
<dbReference type="Proteomes" id="UP000244755">
    <property type="component" value="Chromosome 1"/>
</dbReference>
<dbReference type="Gene3D" id="3.40.50.150">
    <property type="entry name" value="Vaccinia Virus protein VP39"/>
    <property type="match status" value="1"/>
</dbReference>
<proteinExistence type="predicted"/>
<organism evidence="4 5">
    <name type="scientific">Methylobacterium currus</name>
    <dbReference type="NCBI Taxonomy" id="2051553"/>
    <lineage>
        <taxon>Bacteria</taxon>
        <taxon>Pseudomonadati</taxon>
        <taxon>Pseudomonadota</taxon>
        <taxon>Alphaproteobacteria</taxon>
        <taxon>Hyphomicrobiales</taxon>
        <taxon>Methylobacteriaceae</taxon>
        <taxon>Methylobacterium</taxon>
    </lineage>
</organism>
<protein>
    <submittedName>
        <fullName evidence="4">Methyltransferase</fullName>
    </submittedName>
</protein>
<evidence type="ECO:0000256" key="2">
    <source>
        <dbReference type="ARBA" id="ARBA00022679"/>
    </source>
</evidence>
<dbReference type="OrthoDB" id="9799672at2"/>
<dbReference type="PANTHER" id="PTHR43167">
    <property type="entry name" value="PUTATIVE (AFU_ORTHOLOGUE AFUA_6G01830)-RELATED"/>
    <property type="match status" value="1"/>
</dbReference>
<dbReference type="SUPFAM" id="SSF53335">
    <property type="entry name" value="S-adenosyl-L-methionine-dependent methyltransferases"/>
    <property type="match status" value="1"/>
</dbReference>
<dbReference type="InterPro" id="IPR029063">
    <property type="entry name" value="SAM-dependent_MTases_sf"/>
</dbReference>
<dbReference type="PROSITE" id="PS51682">
    <property type="entry name" value="SAM_OMT_I"/>
    <property type="match status" value="1"/>
</dbReference>
<dbReference type="GO" id="GO:0008171">
    <property type="term" value="F:O-methyltransferase activity"/>
    <property type="evidence" value="ECO:0007669"/>
    <property type="project" value="InterPro"/>
</dbReference>
<keyword evidence="1 4" id="KW-0489">Methyltransferase</keyword>
<evidence type="ECO:0000313" key="5">
    <source>
        <dbReference type="Proteomes" id="UP000244755"/>
    </source>
</evidence>
<keyword evidence="3" id="KW-0949">S-adenosyl-L-methionine</keyword>